<feature type="non-terminal residue" evidence="1">
    <location>
        <position position="1"/>
    </location>
</feature>
<accession>A0AAD2CZU5</accession>
<name>A0AAD2CZU5_9STRA</name>
<dbReference type="EMBL" id="CAKOGP040001230">
    <property type="protein sequence ID" value="CAJ1944683.1"/>
    <property type="molecule type" value="Genomic_DNA"/>
</dbReference>
<organism evidence="1 2">
    <name type="scientific">Cylindrotheca closterium</name>
    <dbReference type="NCBI Taxonomy" id="2856"/>
    <lineage>
        <taxon>Eukaryota</taxon>
        <taxon>Sar</taxon>
        <taxon>Stramenopiles</taxon>
        <taxon>Ochrophyta</taxon>
        <taxon>Bacillariophyta</taxon>
        <taxon>Bacillariophyceae</taxon>
        <taxon>Bacillariophycidae</taxon>
        <taxon>Bacillariales</taxon>
        <taxon>Bacillariaceae</taxon>
        <taxon>Cylindrotheca</taxon>
    </lineage>
</organism>
<evidence type="ECO:0000313" key="2">
    <source>
        <dbReference type="Proteomes" id="UP001295423"/>
    </source>
</evidence>
<gene>
    <name evidence="1" type="ORF">CYCCA115_LOCUS9011</name>
</gene>
<proteinExistence type="predicted"/>
<sequence>MVEACDRTGLSIDEMVVEIDLMANEDGVIPALQTPPIFKIAPIRITSKALEYLSPSDLGAAVDAFRSDIRYHDIEGLSKLFSPNDCRYFVAQLV</sequence>
<dbReference type="AlphaFoldDB" id="A0AAD2CZU5"/>
<protein>
    <submittedName>
        <fullName evidence="1">Uncharacterized protein</fullName>
    </submittedName>
</protein>
<keyword evidence="2" id="KW-1185">Reference proteome</keyword>
<evidence type="ECO:0000313" key="1">
    <source>
        <dbReference type="EMBL" id="CAJ1944683.1"/>
    </source>
</evidence>
<dbReference type="Proteomes" id="UP001295423">
    <property type="component" value="Unassembled WGS sequence"/>
</dbReference>
<reference evidence="1" key="1">
    <citation type="submission" date="2023-08" db="EMBL/GenBank/DDBJ databases">
        <authorList>
            <person name="Audoor S."/>
            <person name="Bilcke G."/>
        </authorList>
    </citation>
    <scope>NUCLEOTIDE SEQUENCE</scope>
</reference>
<comment type="caution">
    <text evidence="1">The sequence shown here is derived from an EMBL/GenBank/DDBJ whole genome shotgun (WGS) entry which is preliminary data.</text>
</comment>